<reference evidence="3" key="1">
    <citation type="submission" date="2022-01" db="EMBL/GenBank/DDBJ databases">
        <authorList>
            <person name="King R."/>
        </authorList>
    </citation>
    <scope>NUCLEOTIDE SEQUENCE</scope>
</reference>
<organism evidence="3 4">
    <name type="scientific">Chironomus riparius</name>
    <dbReference type="NCBI Taxonomy" id="315576"/>
    <lineage>
        <taxon>Eukaryota</taxon>
        <taxon>Metazoa</taxon>
        <taxon>Ecdysozoa</taxon>
        <taxon>Arthropoda</taxon>
        <taxon>Hexapoda</taxon>
        <taxon>Insecta</taxon>
        <taxon>Pterygota</taxon>
        <taxon>Neoptera</taxon>
        <taxon>Endopterygota</taxon>
        <taxon>Diptera</taxon>
        <taxon>Nematocera</taxon>
        <taxon>Chironomoidea</taxon>
        <taxon>Chironomidae</taxon>
        <taxon>Chironominae</taxon>
        <taxon>Chironomus</taxon>
    </lineage>
</organism>
<dbReference type="PANTHER" id="PTHR16255">
    <property type="entry name" value="REQUIRED FOR MEIOTIC NUCLEAR DIVISION PROTEIN 1 HOMOLOG"/>
    <property type="match status" value="1"/>
</dbReference>
<protein>
    <recommendedName>
        <fullName evidence="2">DUF155 domain-containing protein</fullName>
    </recommendedName>
</protein>
<reference evidence="3" key="2">
    <citation type="submission" date="2022-10" db="EMBL/GenBank/DDBJ databases">
        <authorList>
            <consortium name="ENA_rothamsted_submissions"/>
            <consortium name="culmorum"/>
            <person name="King R."/>
        </authorList>
    </citation>
    <scope>NUCLEOTIDE SEQUENCE</scope>
</reference>
<accession>A0A9N9RW92</accession>
<dbReference type="GO" id="GO:0005739">
    <property type="term" value="C:mitochondrion"/>
    <property type="evidence" value="ECO:0007669"/>
    <property type="project" value="UniProtKB-ARBA"/>
</dbReference>
<evidence type="ECO:0000259" key="2">
    <source>
        <dbReference type="Pfam" id="PF02582"/>
    </source>
</evidence>
<dbReference type="InterPro" id="IPR051624">
    <property type="entry name" value="RMD1/Sad1-interacting"/>
</dbReference>
<proteinExistence type="inferred from homology"/>
<sequence>MNNYLKRRLSQLSGYINQATRPVKSAGYNRMSVVRTPQNLIHKDNNMKFKSFYRNSSTESMKRYQNLLPKSVTSNQLIKGISHEAALSTPKKRISFRKRRSEHHEQLVQNGYFNITAFATAEEYDLEKLLIALKAQDLYEPQRFFNSDDSAVNEPDVLYAVAKYQVGKEPRDIFFFREGTVIMWNFSDMESSNILAFLKNYEQDSYEDNIVLDEMELMFYNYAKENQSAILKNGNFYVSKTDDHNSLEKYTYSNALSLSVKLGIWEATLDRYIDSMAYITEDLKQGKKIQITHAEMLRKTGELFALRHLINLSSDLLDTPDFYWDREQLENLYSQTYNHFNISKRTRVMNEKLNHCVELADLVTSNLNDIHHVRLEKIIIYLIMIEVLFEFIHYAERYYGA</sequence>
<dbReference type="OrthoDB" id="242766at2759"/>
<name>A0A9N9RW92_9DIPT</name>
<comment type="similarity">
    <text evidence="1">Belongs to the RMD1/sif2 family.</text>
</comment>
<keyword evidence="4" id="KW-1185">Reference proteome</keyword>
<dbReference type="EMBL" id="OU895878">
    <property type="protein sequence ID" value="CAG9804702.1"/>
    <property type="molecule type" value="Genomic_DNA"/>
</dbReference>
<dbReference type="AlphaFoldDB" id="A0A9N9RW92"/>
<dbReference type="InterPro" id="IPR003734">
    <property type="entry name" value="DUF155"/>
</dbReference>
<dbReference type="Proteomes" id="UP001153620">
    <property type="component" value="Chromosome 2"/>
</dbReference>
<dbReference type="Pfam" id="PF02582">
    <property type="entry name" value="DUF155"/>
    <property type="match status" value="1"/>
</dbReference>
<gene>
    <name evidence="3" type="ORF">CHIRRI_LOCUS7581</name>
</gene>
<evidence type="ECO:0000313" key="4">
    <source>
        <dbReference type="Proteomes" id="UP001153620"/>
    </source>
</evidence>
<dbReference type="PANTHER" id="PTHR16255:SF1">
    <property type="entry name" value="REQUIRED FOR MEIOTIC NUCLEAR DIVISION PROTEIN 1 HOMOLOG"/>
    <property type="match status" value="1"/>
</dbReference>
<evidence type="ECO:0000313" key="3">
    <source>
        <dbReference type="EMBL" id="CAG9804702.1"/>
    </source>
</evidence>
<dbReference type="GO" id="GO:0070131">
    <property type="term" value="P:positive regulation of mitochondrial translation"/>
    <property type="evidence" value="ECO:0007669"/>
    <property type="project" value="TreeGrafter"/>
</dbReference>
<evidence type="ECO:0000256" key="1">
    <source>
        <dbReference type="ARBA" id="ARBA00008306"/>
    </source>
</evidence>
<feature type="domain" description="DUF155" evidence="2">
    <location>
        <begin position="173"/>
        <end position="350"/>
    </location>
</feature>